<dbReference type="EMBL" id="CP092625">
    <property type="protein sequence ID" value="UMM40987.1"/>
    <property type="molecule type" value="Genomic_DNA"/>
</dbReference>
<evidence type="ECO:0000313" key="2">
    <source>
        <dbReference type="EMBL" id="UMM40987.1"/>
    </source>
</evidence>
<gene>
    <name evidence="2" type="ORF">L5515_017451</name>
</gene>
<dbReference type="AlphaFoldDB" id="A0AAE9FJG9"/>
<dbReference type="Proteomes" id="UP000829354">
    <property type="component" value="Chromosome X"/>
</dbReference>
<evidence type="ECO:0000256" key="1">
    <source>
        <dbReference type="SAM" id="MobiDB-lite"/>
    </source>
</evidence>
<accession>A0AAE9FJG9</accession>
<protein>
    <submittedName>
        <fullName evidence="2">Uncharacterized protein</fullName>
    </submittedName>
</protein>
<sequence>MTNLTIHCVESVFPEQLLFEKVGCLEEVKADSGEPSSGDEGNIESESEWSGWGGQLHNQSTAKKKQRGPTARVCLQLANRCGMPSDVAAHDCWSLARTLRHREVTGRRRE</sequence>
<reference evidence="2 3" key="1">
    <citation type="submission" date="2022-04" db="EMBL/GenBank/DDBJ databases">
        <title>Chromosome-level reference genomes for two strains of Caenorhabditis briggsae: an improved platform for comparative genomics.</title>
        <authorList>
            <person name="Stevens L."/>
            <person name="Andersen E."/>
        </authorList>
    </citation>
    <scope>NUCLEOTIDE SEQUENCE [LARGE SCALE GENOMIC DNA]</scope>
    <source>
        <strain evidence="2">VX34</strain>
        <tissue evidence="2">Whole-organism</tissue>
    </source>
</reference>
<name>A0AAE9FJG9_CAEBR</name>
<proteinExistence type="predicted"/>
<keyword evidence="3" id="KW-1185">Reference proteome</keyword>
<feature type="region of interest" description="Disordered" evidence="1">
    <location>
        <begin position="30"/>
        <end position="69"/>
    </location>
</feature>
<organism evidence="2 3">
    <name type="scientific">Caenorhabditis briggsae</name>
    <dbReference type="NCBI Taxonomy" id="6238"/>
    <lineage>
        <taxon>Eukaryota</taxon>
        <taxon>Metazoa</taxon>
        <taxon>Ecdysozoa</taxon>
        <taxon>Nematoda</taxon>
        <taxon>Chromadorea</taxon>
        <taxon>Rhabditida</taxon>
        <taxon>Rhabditina</taxon>
        <taxon>Rhabditomorpha</taxon>
        <taxon>Rhabditoidea</taxon>
        <taxon>Rhabditidae</taxon>
        <taxon>Peloderinae</taxon>
        <taxon>Caenorhabditis</taxon>
    </lineage>
</organism>
<evidence type="ECO:0000313" key="3">
    <source>
        <dbReference type="Proteomes" id="UP000829354"/>
    </source>
</evidence>